<keyword evidence="2" id="KW-0812">Transmembrane</keyword>
<sequence>MKKNNQNSELKFNRIIYAILAVLLLIGGTAIFVYHAQQNDPEYSEYADPSGDDSSTDSTEDDDVDDSSDDESKSSTEISSTSDSNVDQVVSMIQSQFKDKATVSYDKDSKAILIIPSDSEFTDEVVDVANGDGDEETWNKLTDSINDVSSQMVSKYGAKVALAIVNPQNHDKVLYEALDGNTIYDVVTDGSDE</sequence>
<feature type="region of interest" description="Disordered" evidence="1">
    <location>
        <begin position="42"/>
        <end position="85"/>
    </location>
</feature>
<feature type="compositionally biased region" description="Acidic residues" evidence="1">
    <location>
        <begin position="42"/>
        <end position="69"/>
    </location>
</feature>
<protein>
    <submittedName>
        <fullName evidence="3">Uncharacterized protein</fullName>
    </submittedName>
</protein>
<evidence type="ECO:0000313" key="3">
    <source>
        <dbReference type="EMBL" id="MBB1096130.1"/>
    </source>
</evidence>
<feature type="compositionally biased region" description="Low complexity" evidence="1">
    <location>
        <begin position="75"/>
        <end position="84"/>
    </location>
</feature>
<feature type="transmembrane region" description="Helical" evidence="2">
    <location>
        <begin position="12"/>
        <end position="34"/>
    </location>
</feature>
<proteinExistence type="predicted"/>
<name>A0A7W3UJG6_9LACO</name>
<organism evidence="3 4">
    <name type="scientific">Limosilactobacillus agrestis</name>
    <dbReference type="NCBI Taxonomy" id="2759748"/>
    <lineage>
        <taxon>Bacteria</taxon>
        <taxon>Bacillati</taxon>
        <taxon>Bacillota</taxon>
        <taxon>Bacilli</taxon>
        <taxon>Lactobacillales</taxon>
        <taxon>Lactobacillaceae</taxon>
        <taxon>Limosilactobacillus</taxon>
    </lineage>
</organism>
<dbReference type="RefSeq" id="WP_182578982.1">
    <property type="nucleotide sequence ID" value="NZ_JACIVE010000064.1"/>
</dbReference>
<dbReference type="EMBL" id="JACIVE010000064">
    <property type="protein sequence ID" value="MBB1096130.1"/>
    <property type="molecule type" value="Genomic_DNA"/>
</dbReference>
<evidence type="ECO:0000256" key="2">
    <source>
        <dbReference type="SAM" id="Phobius"/>
    </source>
</evidence>
<dbReference type="Proteomes" id="UP000534578">
    <property type="component" value="Unassembled WGS sequence"/>
</dbReference>
<comment type="caution">
    <text evidence="3">The sequence shown here is derived from an EMBL/GenBank/DDBJ whole genome shotgun (WGS) entry which is preliminary data.</text>
</comment>
<evidence type="ECO:0000313" key="4">
    <source>
        <dbReference type="Proteomes" id="UP000534578"/>
    </source>
</evidence>
<evidence type="ECO:0000256" key="1">
    <source>
        <dbReference type="SAM" id="MobiDB-lite"/>
    </source>
</evidence>
<dbReference type="AlphaFoldDB" id="A0A7W3UJG6"/>
<accession>A0A7W3UJG6</accession>
<keyword evidence="2" id="KW-1133">Transmembrane helix</keyword>
<keyword evidence="2" id="KW-0472">Membrane</keyword>
<gene>
    <name evidence="3" type="ORF">H5R92_08145</name>
</gene>
<reference evidence="3 4" key="1">
    <citation type="submission" date="2020-07" db="EMBL/GenBank/DDBJ databases">
        <title>Description of Limosilactobacillus balticus sp. nov., Limosilactobacillus agrestis sp. nov., Limosilactobacillus albertensis sp. nov., Limosilactobacillus rudii sp. nov., Limosilactobacillus fastidiosus sp. nov., five novel Limosilactobacillus species isolated from the vertebrate gastrointestinal tract, and proposal of 6 subspecies of Limosilactobacillus reuteri adapted to the gastrointestinal tract of specific vertebrate hosts.</title>
        <authorList>
            <person name="Li F."/>
            <person name="Cheng C."/>
            <person name="Zheng J."/>
            <person name="Quevedo R.M."/>
            <person name="Li J."/>
            <person name="Roos S."/>
            <person name="Gaenzle M.G."/>
            <person name="Walter J."/>
        </authorList>
    </citation>
    <scope>NUCLEOTIDE SEQUENCE [LARGE SCALE GENOMIC DNA]</scope>
    <source>
        <strain evidence="3 4">BG-MG3-A</strain>
    </source>
</reference>